<evidence type="ECO:0000256" key="1">
    <source>
        <dbReference type="ARBA" id="ARBA00006479"/>
    </source>
</evidence>
<reference evidence="2 3" key="1">
    <citation type="submission" date="2013-12" db="EMBL/GenBank/DDBJ databases">
        <authorList>
            <person name="Stott M."/>
        </authorList>
    </citation>
    <scope>NUCLEOTIDE SEQUENCE [LARGE SCALE GENOMIC DNA]</scope>
    <source>
        <strain evidence="2 3">K22</strain>
    </source>
</reference>
<keyword evidence="3" id="KW-1185">Reference proteome</keyword>
<accession>A0A0B6X1R6</accession>
<dbReference type="PANTHER" id="PTHR18964">
    <property type="entry name" value="ROK (REPRESSOR, ORF, KINASE) FAMILY"/>
    <property type="match status" value="1"/>
</dbReference>
<dbReference type="GO" id="GO:0004340">
    <property type="term" value="F:glucokinase activity"/>
    <property type="evidence" value="ECO:0007669"/>
    <property type="project" value="UniProtKB-EC"/>
</dbReference>
<dbReference type="Proteomes" id="UP000031518">
    <property type="component" value="Unassembled WGS sequence"/>
</dbReference>
<dbReference type="Pfam" id="PF00480">
    <property type="entry name" value="ROK"/>
    <property type="match status" value="1"/>
</dbReference>
<organism evidence="2 3">
    <name type="scientific">Pyrinomonas methylaliphatogenes</name>
    <dbReference type="NCBI Taxonomy" id="454194"/>
    <lineage>
        <taxon>Bacteria</taxon>
        <taxon>Pseudomonadati</taxon>
        <taxon>Acidobacteriota</taxon>
        <taxon>Blastocatellia</taxon>
        <taxon>Blastocatellales</taxon>
        <taxon>Pyrinomonadaceae</taxon>
        <taxon>Pyrinomonas</taxon>
    </lineage>
</organism>
<dbReference type="InterPro" id="IPR043129">
    <property type="entry name" value="ATPase_NBD"/>
</dbReference>
<dbReference type="AlphaFoldDB" id="A0A0B6X1R6"/>
<name>A0A0B6X1R6_9BACT</name>
<sequence>MQADGPNQAEKSYIGVDLSGPTLRAALVSAAGEVARVLEAPLEREQLVEQIARVVADLRGGTSVEALGVGLPGLVDPRTGRVHFSTDLPLREEFYADLAGATGLPLLLENDANAAAYGEYVLGAGRASQSIFYVMLGYGIGGALIFDGQIWRGASGFAGEFGHITIDPDGIQCACGNVGCLETVASAPNIVRRTHERLFRDSTSSLSKLAVNRDFTVSDITREARNGDDFALLMIERTGRYIGTAIAAIINLLNVERIILGGIVMEAGELLLDPIIREARRRSFQPCFETTQIVAAQLGLDSVLIGAALLAAQKAGA</sequence>
<dbReference type="EMBL" id="CBXV010000008">
    <property type="protein sequence ID" value="CDM66315.1"/>
    <property type="molecule type" value="Genomic_DNA"/>
</dbReference>
<evidence type="ECO:0000313" key="3">
    <source>
        <dbReference type="Proteomes" id="UP000031518"/>
    </source>
</evidence>
<dbReference type="STRING" id="454194.PYK22_02342"/>
<gene>
    <name evidence="2" type="ORF">PYK22_02342</name>
</gene>
<dbReference type="OrthoDB" id="9810372at2"/>
<dbReference type="InterPro" id="IPR000600">
    <property type="entry name" value="ROK"/>
</dbReference>
<comment type="similarity">
    <text evidence="1">Belongs to the ROK (NagC/XylR) family.</text>
</comment>
<evidence type="ECO:0000313" key="2">
    <source>
        <dbReference type="EMBL" id="CDM66315.1"/>
    </source>
</evidence>
<dbReference type="Gene3D" id="3.30.420.40">
    <property type="match status" value="2"/>
</dbReference>
<dbReference type="EC" id="2.7.1.2" evidence="2"/>
<reference evidence="2 3" key="2">
    <citation type="submission" date="2015-01" db="EMBL/GenBank/DDBJ databases">
        <title>Complete genome sequence of Pyrinomonas methylaliphatogenes type strain K22T.</title>
        <authorList>
            <person name="Lee K.C.Y."/>
            <person name="Power J.F."/>
            <person name="Dunfield P.F."/>
            <person name="Morgan X.C."/>
            <person name="Huttenhower C."/>
            <person name="Stott M.B."/>
        </authorList>
    </citation>
    <scope>NUCLEOTIDE SEQUENCE [LARGE SCALE GENOMIC DNA]</scope>
    <source>
        <strain evidence="2 3">K22</strain>
    </source>
</reference>
<protein>
    <submittedName>
        <fullName evidence="2">Transcriptional regulator/sugar kinase</fullName>
        <ecNumber evidence="2">2.7.1.2</ecNumber>
    </submittedName>
</protein>
<dbReference type="InterPro" id="IPR049874">
    <property type="entry name" value="ROK_cs"/>
</dbReference>
<dbReference type="SUPFAM" id="SSF53067">
    <property type="entry name" value="Actin-like ATPase domain"/>
    <property type="match status" value="1"/>
</dbReference>
<dbReference type="RefSeq" id="WP_041977508.1">
    <property type="nucleotide sequence ID" value="NZ_CBXV010000008.1"/>
</dbReference>
<keyword evidence="2" id="KW-0808">Transferase</keyword>
<dbReference type="PROSITE" id="PS01125">
    <property type="entry name" value="ROK"/>
    <property type="match status" value="1"/>
</dbReference>
<keyword evidence="2" id="KW-0418">Kinase</keyword>
<proteinExistence type="inferred from homology"/>
<dbReference type="PANTHER" id="PTHR18964:SF149">
    <property type="entry name" value="BIFUNCTIONAL UDP-N-ACETYLGLUCOSAMINE 2-EPIMERASE_N-ACETYLMANNOSAMINE KINASE"/>
    <property type="match status" value="1"/>
</dbReference>